<evidence type="ECO:0000256" key="3">
    <source>
        <dbReference type="ARBA" id="ARBA00022694"/>
    </source>
</evidence>
<dbReference type="Proteomes" id="UP000468766">
    <property type="component" value="Unassembled WGS sequence"/>
</dbReference>
<dbReference type="PRINTS" id="PR00789">
    <property type="entry name" value="OSIALOPTASE"/>
</dbReference>
<dbReference type="GO" id="GO:0061711">
    <property type="term" value="F:tRNA N(6)-L-threonylcarbamoyladenine synthase activity"/>
    <property type="evidence" value="ECO:0007669"/>
    <property type="project" value="UniProtKB-EC"/>
</dbReference>
<evidence type="ECO:0000256" key="5">
    <source>
        <dbReference type="ARBA" id="ARBA00023004"/>
    </source>
</evidence>
<dbReference type="PANTHER" id="PTHR11735:SF6">
    <property type="entry name" value="TRNA N6-ADENOSINE THREONYLCARBAMOYLTRANSFERASE, MITOCHONDRIAL"/>
    <property type="match status" value="1"/>
</dbReference>
<dbReference type="EMBL" id="WBXO01000010">
    <property type="protein sequence ID" value="KAB2951681.1"/>
    <property type="molecule type" value="Genomic_DNA"/>
</dbReference>
<reference evidence="9 10" key="1">
    <citation type="submission" date="2019-10" db="EMBL/GenBank/DDBJ databases">
        <title>Whole-genome sequence of the extremophile Heliorestis acidaminivorans DSM 24790.</title>
        <authorList>
            <person name="Kyndt J.A."/>
            <person name="Meyer T.E."/>
        </authorList>
    </citation>
    <scope>NUCLEOTIDE SEQUENCE [LARGE SCALE GENOMIC DNA]</scope>
    <source>
        <strain evidence="9 10">DSM 24790</strain>
    </source>
</reference>
<comment type="catalytic activity">
    <reaction evidence="7">
        <text>L-threonylcarbamoyladenylate + adenosine(37) in tRNA = N(6)-L-threonylcarbamoyladenosine(37) in tRNA + AMP + H(+)</text>
        <dbReference type="Rhea" id="RHEA:37059"/>
        <dbReference type="Rhea" id="RHEA-COMP:10162"/>
        <dbReference type="Rhea" id="RHEA-COMP:10163"/>
        <dbReference type="ChEBI" id="CHEBI:15378"/>
        <dbReference type="ChEBI" id="CHEBI:73682"/>
        <dbReference type="ChEBI" id="CHEBI:74411"/>
        <dbReference type="ChEBI" id="CHEBI:74418"/>
        <dbReference type="ChEBI" id="CHEBI:456215"/>
        <dbReference type="EC" id="2.3.1.234"/>
    </reaction>
</comment>
<dbReference type="InterPro" id="IPR043129">
    <property type="entry name" value="ATPase_NBD"/>
</dbReference>
<dbReference type="PANTHER" id="PTHR11735">
    <property type="entry name" value="TRNA N6-ADENOSINE THREONYLCARBAMOYLTRANSFERASE"/>
    <property type="match status" value="1"/>
</dbReference>
<organism evidence="9 10">
    <name type="scientific">Heliorestis acidaminivorans</name>
    <dbReference type="NCBI Taxonomy" id="553427"/>
    <lineage>
        <taxon>Bacteria</taxon>
        <taxon>Bacillati</taxon>
        <taxon>Bacillota</taxon>
        <taxon>Clostridia</taxon>
        <taxon>Eubacteriales</taxon>
        <taxon>Heliobacteriaceae</taxon>
        <taxon>Heliorestis</taxon>
    </lineage>
</organism>
<accession>A0A6I0ES98</accession>
<gene>
    <name evidence="9" type="ORF">F9B85_11660</name>
</gene>
<feature type="domain" description="Gcp-like" evidence="8">
    <location>
        <begin position="57"/>
        <end position="333"/>
    </location>
</feature>
<dbReference type="RefSeq" id="WP_151621129.1">
    <property type="nucleotide sequence ID" value="NZ_WBXO01000010.1"/>
</dbReference>
<evidence type="ECO:0000256" key="7">
    <source>
        <dbReference type="ARBA" id="ARBA00048117"/>
    </source>
</evidence>
<keyword evidence="6" id="KW-0012">Acyltransferase</keyword>
<dbReference type="SUPFAM" id="SSF53067">
    <property type="entry name" value="Actin-like ATPase domain"/>
    <property type="match status" value="1"/>
</dbReference>
<comment type="caution">
    <text evidence="9">The sequence shown here is derived from an EMBL/GenBank/DDBJ whole genome shotgun (WGS) entry which is preliminary data.</text>
</comment>
<name>A0A6I0ES98_9FIRM</name>
<dbReference type="EC" id="2.3.1.234" evidence="1"/>
<dbReference type="Gene3D" id="3.30.420.40">
    <property type="match status" value="2"/>
</dbReference>
<dbReference type="InterPro" id="IPR000905">
    <property type="entry name" value="Gcp-like_dom"/>
</dbReference>
<dbReference type="Pfam" id="PF00814">
    <property type="entry name" value="TsaD"/>
    <property type="match status" value="1"/>
</dbReference>
<dbReference type="GO" id="GO:0046872">
    <property type="term" value="F:metal ion binding"/>
    <property type="evidence" value="ECO:0007669"/>
    <property type="project" value="UniProtKB-KW"/>
</dbReference>
<evidence type="ECO:0000313" key="10">
    <source>
        <dbReference type="Proteomes" id="UP000468766"/>
    </source>
</evidence>
<dbReference type="GO" id="GO:0008033">
    <property type="term" value="P:tRNA processing"/>
    <property type="evidence" value="ECO:0007669"/>
    <property type="project" value="UniProtKB-KW"/>
</dbReference>
<dbReference type="InterPro" id="IPR017861">
    <property type="entry name" value="KAE1/TsaD"/>
</dbReference>
<dbReference type="OrthoDB" id="1675500at2"/>
<protein>
    <recommendedName>
        <fullName evidence="1">N(6)-L-threonylcarbamoyladenine synthase</fullName>
        <ecNumber evidence="1">2.3.1.234</ecNumber>
    </recommendedName>
</protein>
<keyword evidence="2" id="KW-0808">Transferase</keyword>
<evidence type="ECO:0000313" key="9">
    <source>
        <dbReference type="EMBL" id="KAB2951681.1"/>
    </source>
</evidence>
<evidence type="ECO:0000256" key="2">
    <source>
        <dbReference type="ARBA" id="ARBA00022679"/>
    </source>
</evidence>
<evidence type="ECO:0000256" key="1">
    <source>
        <dbReference type="ARBA" id="ARBA00012156"/>
    </source>
</evidence>
<dbReference type="AlphaFoldDB" id="A0A6I0ES98"/>
<evidence type="ECO:0000256" key="6">
    <source>
        <dbReference type="ARBA" id="ARBA00023315"/>
    </source>
</evidence>
<keyword evidence="4" id="KW-0479">Metal-binding</keyword>
<sequence>MEASKTLRGVLGFDTSCYTTSIAFVDETGAVRAERRRMLPVKKGERGLRQGDAFFLHGQHLPELLDELLQDLRQDGKNLSIDAIAYSARPRRDEQSYLPVFRAGRLVAHTLARTLEVPLVETSHQEGHLMAGLYSSQEVQVPEEWLAEPFLAVHLSGGTTELLRVTPAVEQGLSEEEGGQVAFHVQTLGATLDLHAGQLVDRVGVALGLPFPSGPYLEKLATSATGDLVFPAAVKGYNLSFSGVETAALRMIKEAQVGGPEIARAVERCIASSLEKILRKAVETEKIPKILIVGGVAANAFLRQRLRYRLEHKAVGAQLAFATAQLSGDNAVGVALIGWRSQKKAFACR</sequence>
<keyword evidence="5" id="KW-0408">Iron</keyword>
<evidence type="ECO:0000259" key="8">
    <source>
        <dbReference type="Pfam" id="PF00814"/>
    </source>
</evidence>
<keyword evidence="3" id="KW-0819">tRNA processing</keyword>
<keyword evidence="10" id="KW-1185">Reference proteome</keyword>
<evidence type="ECO:0000256" key="4">
    <source>
        <dbReference type="ARBA" id="ARBA00022723"/>
    </source>
</evidence>
<proteinExistence type="predicted"/>